<dbReference type="InterPro" id="IPR026870">
    <property type="entry name" value="Zinc_ribbon_dom"/>
</dbReference>
<feature type="domain" description="Zinc-ribbon" evidence="3">
    <location>
        <begin position="6"/>
        <end position="27"/>
    </location>
</feature>
<organism evidence="4 5">
    <name type="scientific">Gallintestinimicrobium propionicum</name>
    <dbReference type="NCBI Taxonomy" id="2981770"/>
    <lineage>
        <taxon>Bacteria</taxon>
        <taxon>Bacillati</taxon>
        <taxon>Bacillota</taxon>
        <taxon>Clostridia</taxon>
        <taxon>Lachnospirales</taxon>
        <taxon>Lachnospiraceae</taxon>
        <taxon>Gallintestinimicrobium</taxon>
    </lineage>
</organism>
<gene>
    <name evidence="4" type="ORF">LKD45_00175</name>
</gene>
<dbReference type="EMBL" id="JAJEQF010000001">
    <property type="protein sequence ID" value="MCC2166129.1"/>
    <property type="molecule type" value="Genomic_DNA"/>
</dbReference>
<evidence type="ECO:0000259" key="3">
    <source>
        <dbReference type="Pfam" id="PF13240"/>
    </source>
</evidence>
<keyword evidence="2" id="KW-0812">Transmembrane</keyword>
<dbReference type="Proteomes" id="UP001199355">
    <property type="component" value="Unassembled WGS sequence"/>
</dbReference>
<reference evidence="4 5" key="1">
    <citation type="submission" date="2021-10" db="EMBL/GenBank/DDBJ databases">
        <title>Anaerobic single-cell dispensing facilitates the cultivation of human gut bacteria.</title>
        <authorList>
            <person name="Afrizal A."/>
        </authorList>
    </citation>
    <scope>NUCLEOTIDE SEQUENCE [LARGE SCALE GENOMIC DNA]</scope>
    <source>
        <strain evidence="4 5">CLA-AA-H244</strain>
    </source>
</reference>
<evidence type="ECO:0000313" key="4">
    <source>
        <dbReference type="EMBL" id="MCC2166129.1"/>
    </source>
</evidence>
<feature type="transmembrane region" description="Helical" evidence="2">
    <location>
        <begin position="96"/>
        <end position="116"/>
    </location>
</feature>
<name>A0AAE3DL79_9FIRM</name>
<dbReference type="RefSeq" id="WP_308727368.1">
    <property type="nucleotide sequence ID" value="NZ_JAJEQF010000001.1"/>
</dbReference>
<dbReference type="AlphaFoldDB" id="A0AAE3DL79"/>
<proteinExistence type="predicted"/>
<keyword evidence="2" id="KW-1133">Transmembrane helix</keyword>
<feature type="region of interest" description="Disordered" evidence="1">
    <location>
        <begin position="31"/>
        <end position="56"/>
    </location>
</feature>
<comment type="caution">
    <text evidence="4">The sequence shown here is derived from an EMBL/GenBank/DDBJ whole genome shotgun (WGS) entry which is preliminary data.</text>
</comment>
<protein>
    <submittedName>
        <fullName evidence="4">Zinc ribbon domain-containing protein</fullName>
    </submittedName>
</protein>
<keyword evidence="5" id="KW-1185">Reference proteome</keyword>
<keyword evidence="2" id="KW-0472">Membrane</keyword>
<feature type="transmembrane region" description="Helical" evidence="2">
    <location>
        <begin position="61"/>
        <end position="84"/>
    </location>
</feature>
<evidence type="ECO:0000256" key="2">
    <source>
        <dbReference type="SAM" id="Phobius"/>
    </source>
</evidence>
<sequence length="300" mass="33410">MALITCPECGKEISDKATTCPNCGAPVNTTNTPDPVPQPNTNYSEKYRSPQNDKSGKNSKLGITALVLSIIGCTFIFGIICAIIDLTKKDGRKKTCSIIALCVGVFWLIMVIVANLSNKNTSQVTVSESIVEESVPAQTQETLIAETDSEIESQVTSEVETEIETETESETVSTTPTESKDEFIASCQQIPYKDLLRNPDDYIGQRIVITAKVQQVVQGGWLDNNEYYRVQTDNDGYDWYMDDEYFMYDYRVDDNTKILQDDILKIYAEFSGVETITRALTGAKDEVPSIKAYYIDLIGE</sequence>
<evidence type="ECO:0000313" key="5">
    <source>
        <dbReference type="Proteomes" id="UP001199355"/>
    </source>
</evidence>
<accession>A0AAE3DL79</accession>
<evidence type="ECO:0000256" key="1">
    <source>
        <dbReference type="SAM" id="MobiDB-lite"/>
    </source>
</evidence>
<dbReference type="Pfam" id="PF13240">
    <property type="entry name" value="Zn_Ribbon_1"/>
    <property type="match status" value="1"/>
</dbReference>